<evidence type="ECO:0000259" key="2">
    <source>
        <dbReference type="Pfam" id="PF01370"/>
    </source>
</evidence>
<dbReference type="RefSeq" id="WP_390200164.1">
    <property type="nucleotide sequence ID" value="NZ_JBHSDV010000005.1"/>
</dbReference>
<dbReference type="InterPro" id="IPR036291">
    <property type="entry name" value="NAD(P)-bd_dom_sf"/>
</dbReference>
<accession>A0ABV8W181</accession>
<dbReference type="Gene3D" id="3.40.50.720">
    <property type="entry name" value="NAD(P)-binding Rossmann-like Domain"/>
    <property type="match status" value="1"/>
</dbReference>
<protein>
    <submittedName>
        <fullName evidence="4">TIGR01777 family oxidoreductase</fullName>
    </submittedName>
</protein>
<feature type="domain" description="DUF1731" evidence="3">
    <location>
        <begin position="250"/>
        <end position="296"/>
    </location>
</feature>
<comment type="caution">
    <text evidence="4">The sequence shown here is derived from an EMBL/GenBank/DDBJ whole genome shotgun (WGS) entry which is preliminary data.</text>
</comment>
<organism evidence="4 5">
    <name type="scientific">Gracilibacillus marinus</name>
    <dbReference type="NCBI Taxonomy" id="630535"/>
    <lineage>
        <taxon>Bacteria</taxon>
        <taxon>Bacillati</taxon>
        <taxon>Bacillota</taxon>
        <taxon>Bacilli</taxon>
        <taxon>Bacillales</taxon>
        <taxon>Bacillaceae</taxon>
        <taxon>Gracilibacillus</taxon>
    </lineage>
</organism>
<proteinExistence type="inferred from homology"/>
<comment type="similarity">
    <text evidence="1">Belongs to the NAD(P)-dependent epimerase/dehydratase family. SDR39U1 subfamily.</text>
</comment>
<reference evidence="5" key="1">
    <citation type="journal article" date="2019" name="Int. J. Syst. Evol. Microbiol.">
        <title>The Global Catalogue of Microorganisms (GCM) 10K type strain sequencing project: providing services to taxonomists for standard genome sequencing and annotation.</title>
        <authorList>
            <consortium name="The Broad Institute Genomics Platform"/>
            <consortium name="The Broad Institute Genome Sequencing Center for Infectious Disease"/>
            <person name="Wu L."/>
            <person name="Ma J."/>
        </authorList>
    </citation>
    <scope>NUCLEOTIDE SEQUENCE [LARGE SCALE GENOMIC DNA]</scope>
    <source>
        <strain evidence="5">KACC 14058</strain>
    </source>
</reference>
<dbReference type="PANTHER" id="PTHR11092:SF0">
    <property type="entry name" value="EPIMERASE FAMILY PROTEIN SDR39U1"/>
    <property type="match status" value="1"/>
</dbReference>
<sequence>MNILIAGGTGFVGTHLIARLQNNDNQIYILTRNPDKYEETNQVRYIRWLHDEDQPLAHLPTIDAVINLAGDTLFGYWTKSKKDRIYQSRINATYELIELMRQMPVKPNVFINASAIGYYGTSQSLEFTERSPDKGNDFLAEVTEAWEKTALEATSMDIRTVLARFGVIFGEDGALPLMAKPFQYYIGGRIGNGEQWVSWVHIDDVVGLIQFALTEQIKGPLNVTAPHPVTNRQLSEQLANVLHRPNYLPVPSFAIKTLLGEMSILITEGQKVLPEKAMQHHYSFNYTNVHDALRSIFR</sequence>
<evidence type="ECO:0000313" key="4">
    <source>
        <dbReference type="EMBL" id="MFC4388843.1"/>
    </source>
</evidence>
<dbReference type="InterPro" id="IPR010099">
    <property type="entry name" value="SDR39U1"/>
</dbReference>
<dbReference type="CDD" id="cd05242">
    <property type="entry name" value="SDR_a8"/>
    <property type="match status" value="1"/>
</dbReference>
<name>A0ABV8W181_9BACI</name>
<keyword evidence="5" id="KW-1185">Reference proteome</keyword>
<evidence type="ECO:0000259" key="3">
    <source>
        <dbReference type="Pfam" id="PF08338"/>
    </source>
</evidence>
<dbReference type="NCBIfam" id="TIGR01777">
    <property type="entry name" value="yfcH"/>
    <property type="match status" value="1"/>
</dbReference>
<gene>
    <name evidence="4" type="ORF">ACFOZ1_13660</name>
</gene>
<dbReference type="PANTHER" id="PTHR11092">
    <property type="entry name" value="SUGAR NUCLEOTIDE EPIMERASE RELATED"/>
    <property type="match status" value="1"/>
</dbReference>
<dbReference type="Pfam" id="PF08338">
    <property type="entry name" value="DUF1731"/>
    <property type="match status" value="1"/>
</dbReference>
<dbReference type="EMBL" id="JBHSDV010000005">
    <property type="protein sequence ID" value="MFC4388843.1"/>
    <property type="molecule type" value="Genomic_DNA"/>
</dbReference>
<dbReference type="Pfam" id="PF01370">
    <property type="entry name" value="Epimerase"/>
    <property type="match status" value="1"/>
</dbReference>
<dbReference type="Proteomes" id="UP001595880">
    <property type="component" value="Unassembled WGS sequence"/>
</dbReference>
<dbReference type="SUPFAM" id="SSF51735">
    <property type="entry name" value="NAD(P)-binding Rossmann-fold domains"/>
    <property type="match status" value="1"/>
</dbReference>
<dbReference type="InterPro" id="IPR001509">
    <property type="entry name" value="Epimerase_deHydtase"/>
</dbReference>
<evidence type="ECO:0000313" key="5">
    <source>
        <dbReference type="Proteomes" id="UP001595880"/>
    </source>
</evidence>
<feature type="domain" description="NAD-dependent epimerase/dehydratase" evidence="2">
    <location>
        <begin position="3"/>
        <end position="215"/>
    </location>
</feature>
<dbReference type="InterPro" id="IPR013549">
    <property type="entry name" value="DUF1731"/>
</dbReference>
<evidence type="ECO:0000256" key="1">
    <source>
        <dbReference type="ARBA" id="ARBA00009353"/>
    </source>
</evidence>